<dbReference type="Gene3D" id="2.60.40.1120">
    <property type="entry name" value="Carboxypeptidase-like, regulatory domain"/>
    <property type="match status" value="1"/>
</dbReference>
<dbReference type="AlphaFoldDB" id="A0A143BLX7"/>
<dbReference type="STRING" id="1379270.GEMMAAP_13245"/>
<reference evidence="3 4" key="1">
    <citation type="journal article" date="2014" name="Proc. Natl. Acad. Sci. U.S.A.">
        <title>Functional type 2 photosynthetic reaction centers found in the rare bacterial phylum Gemmatimonadetes.</title>
        <authorList>
            <person name="Zeng Y."/>
            <person name="Feng F."/>
            <person name="Medova H."/>
            <person name="Dean J."/>
            <person name="Koblizek M."/>
        </authorList>
    </citation>
    <scope>NUCLEOTIDE SEQUENCE [LARGE SCALE GENOMIC DNA]</scope>
    <source>
        <strain evidence="3 4">AP64</strain>
    </source>
</reference>
<dbReference type="SUPFAM" id="SSF56935">
    <property type="entry name" value="Porins"/>
    <property type="match status" value="1"/>
</dbReference>
<reference evidence="3 4" key="2">
    <citation type="journal article" date="2016" name="Environ. Microbiol. Rep.">
        <title>Metagenomic evidence for the presence of phototrophic Gemmatimonadetes bacteria in diverse environments.</title>
        <authorList>
            <person name="Zeng Y."/>
            <person name="Baumbach J."/>
            <person name="Barbosa E.G."/>
            <person name="Azevedo V."/>
            <person name="Zhang C."/>
            <person name="Koblizek M."/>
        </authorList>
    </citation>
    <scope>NUCLEOTIDE SEQUENCE [LARGE SCALE GENOMIC DNA]</scope>
    <source>
        <strain evidence="3 4">AP64</strain>
    </source>
</reference>
<feature type="domain" description="TonB-dependent transporter Oar-like beta-barrel" evidence="2">
    <location>
        <begin position="231"/>
        <end position="299"/>
    </location>
</feature>
<keyword evidence="1" id="KW-0732">Signal</keyword>
<dbReference type="Pfam" id="PF13620">
    <property type="entry name" value="CarboxypepD_reg"/>
    <property type="match status" value="1"/>
</dbReference>
<evidence type="ECO:0000259" key="2">
    <source>
        <dbReference type="Pfam" id="PF25183"/>
    </source>
</evidence>
<dbReference type="Pfam" id="PF25183">
    <property type="entry name" value="OMP_b-brl_4"/>
    <property type="match status" value="2"/>
</dbReference>
<dbReference type="KEGG" id="gph:GEMMAAP_13245"/>
<gene>
    <name evidence="3" type="ORF">GEMMAAP_13245</name>
</gene>
<sequence>MALAVAVVAMASARSVEAQVTTSAIRGSVTDSTGKPLENVRIDAVHTPSGTRYSTGTRADGGFAIIGMRIGGPYQITAGALGYRKETREIGALTLGITTDVRFKLATAAVQLQGLTTQADANALSTTRTGAATSVSRQTIEALPTISRRIGDFTRLTPQASGSSFAGQDNRLNNITVDGSYFNNSFGLGGQPGDRTGVAPISLDAIDQIQVNIAPYDVRQGNFTGAGVNTVTRSGTNQFTGSVYYFMRNEDLVGRQAGANTFNPGTFNYSQIGARLAGPLIKDKLFFFTSYEEDKQTQPGILRLANTGGQPVTGNTTRVLESDLVGLSTFLRDKFDYETGPFAGYDNETPGQRFLTRLDYNLNDKNKFSVRFNMLNSNTDVNLSTSSSLGFGRANNNTFLSFQNSNYQIKENIRSIVGEWNSLFGDRMANNFIIGYTSQDESRSTRGGKVFPFVDILQEGTAYTSFGFEPFTPSNELRYKSFQIQNNLTISRDRHDFTLGGSFERYESENVFFPGSQSSYVYSSLADFYTDANDYLANPNRTTSPVTARRFQVRWSNIPGQEKPIQPLEVMYGGVYAQDDFRAMDNLRFTVGLRVDVPVFGKTGFTNPQANGFTFRDENRRDLSIQTQKLPDANLLWSPRFGFNWDVNSDQKTQIRGGTGIFTGRPAYVWISNQVGNNGVLTGFESVDNTRNRPFNPDPDAYKPTNVTGAPAAQYELALTDPDFKFPQIWRSNLAVDRRIFWGMNATAEFLYSKDVNGIYYIDANLAGPTSTFQGADRRPRYSDTCPAGGLQVRINCNVQNAIILKNQDVGSAWNAAFSLERGFRNGFFAKGAYSYGMSRNTVDAGSIAGGSFTGNPITFDANNPGVGISGTAAGHRFFLASTYEKQYFGFGKTGISLYFEGRNAGNTSYTISGDLNGDGIANNELIYVPKDRSEMNFEQFTATGSGAKTFTVQEQQDAFEAFINQDKHLSSRRGQYAQRGAVFLPMIYNADLSITQDIFARLGGQKNALQLRLDILNFGNFLNDNWGQGLRAVNNRPLVARGADAQGRALFRFTNTSPTQLLSKSFERTAGTSDVWRMQLGLRYTFN</sequence>
<evidence type="ECO:0000313" key="4">
    <source>
        <dbReference type="Proteomes" id="UP000076404"/>
    </source>
</evidence>
<keyword evidence="4" id="KW-1185">Reference proteome</keyword>
<dbReference type="eggNOG" id="COG4771">
    <property type="taxonomic scope" value="Bacteria"/>
</dbReference>
<dbReference type="EMBL" id="CP011454">
    <property type="protein sequence ID" value="AMW05511.1"/>
    <property type="molecule type" value="Genomic_DNA"/>
</dbReference>
<organism evidence="3 4">
    <name type="scientific">Gemmatimonas phototrophica</name>
    <dbReference type="NCBI Taxonomy" id="1379270"/>
    <lineage>
        <taxon>Bacteria</taxon>
        <taxon>Pseudomonadati</taxon>
        <taxon>Gemmatimonadota</taxon>
        <taxon>Gemmatimonadia</taxon>
        <taxon>Gemmatimonadales</taxon>
        <taxon>Gemmatimonadaceae</taxon>
        <taxon>Gemmatimonas</taxon>
    </lineage>
</organism>
<feature type="chain" id="PRO_5007506980" evidence="1">
    <location>
        <begin position="19"/>
        <end position="1088"/>
    </location>
</feature>
<feature type="domain" description="TonB-dependent transporter Oar-like beta-barrel" evidence="2">
    <location>
        <begin position="350"/>
        <end position="1022"/>
    </location>
</feature>
<name>A0A143BLX7_9BACT</name>
<evidence type="ECO:0000256" key="1">
    <source>
        <dbReference type="SAM" id="SignalP"/>
    </source>
</evidence>
<dbReference type="InterPro" id="IPR008969">
    <property type="entry name" value="CarboxyPept-like_regulatory"/>
</dbReference>
<proteinExistence type="predicted"/>
<dbReference type="InterPro" id="IPR057601">
    <property type="entry name" value="Oar-like_b-barrel"/>
</dbReference>
<accession>A0A143BLX7</accession>
<keyword evidence="3" id="KW-0675">Receptor</keyword>
<protein>
    <submittedName>
        <fullName evidence="3">TonB-dependent receptor</fullName>
    </submittedName>
</protein>
<dbReference type="Proteomes" id="UP000076404">
    <property type="component" value="Chromosome"/>
</dbReference>
<feature type="signal peptide" evidence="1">
    <location>
        <begin position="1"/>
        <end position="18"/>
    </location>
</feature>
<dbReference type="SUPFAM" id="SSF49464">
    <property type="entry name" value="Carboxypeptidase regulatory domain-like"/>
    <property type="match status" value="1"/>
</dbReference>
<evidence type="ECO:0000313" key="3">
    <source>
        <dbReference type="EMBL" id="AMW05511.1"/>
    </source>
</evidence>